<evidence type="ECO:0000313" key="3">
    <source>
        <dbReference type="EMBL" id="WPB07716.1"/>
    </source>
</evidence>
<gene>
    <name evidence="2" type="ORF">CB0940_10939</name>
    <name evidence="3" type="ORF">RHO25_012378</name>
</gene>
<evidence type="ECO:0000256" key="1">
    <source>
        <dbReference type="SAM" id="MobiDB-lite"/>
    </source>
</evidence>
<proteinExistence type="predicted"/>
<feature type="compositionally biased region" description="Acidic residues" evidence="1">
    <location>
        <begin position="211"/>
        <end position="230"/>
    </location>
</feature>
<dbReference type="AlphaFoldDB" id="A0A2G5HD30"/>
<evidence type="ECO:0000313" key="2">
    <source>
        <dbReference type="EMBL" id="PIA90405.1"/>
    </source>
</evidence>
<evidence type="ECO:0000313" key="5">
    <source>
        <dbReference type="Proteomes" id="UP001302367"/>
    </source>
</evidence>
<feature type="compositionally biased region" description="Pro residues" evidence="1">
    <location>
        <begin position="313"/>
        <end position="326"/>
    </location>
</feature>
<name>A0A2G5HD30_CERBT</name>
<sequence length="517" mass="56756">MQRSDITGRPIVPAASRRPWQLDERRVLLLLFHLWNLTQDQIRDIFHAIFPHRADYGTPKLRDQHNQRWSGGRRERDWRVLDRPNDYNGTPYTNQEHLEFANAVADIVREAANLNIALTLQVAPTHEYLTHVPAGTAGILPGPVAAPQAQAAPGAGPATAPPAVAAQTQAQARVIPGTARKAPVSTPVSNAVDADEQTDDDDNSSSHESESDVADDDADHESDEDYESDDGANNGQDHELDVVDVDENDDSDASTNNDDQEATIADEEESEEELFLREPDVRPPGPDVGSSFEEAARRAELGAAQGTNVPQSPDAPTPPTMAPYPPANGNTDHRHLDDLHGLRMLHYKDVKFCAFGAHIIEANAVPVNPESQLYRLGGPLHLVSTHINSETKEITGKEFVLVCNTTWCGVCRATDWARPVPDPMTPLPEDSCMSHHDITLELQLLRTRGRPLVHRGDMGQGEQSNSFCVRIGEGNRVTPYSAAVSRRAWYDVRIVVHLSEGDRVISVMLCGEGCDKC</sequence>
<dbReference type="OrthoDB" id="3649078at2759"/>
<feature type="compositionally biased region" description="Acidic residues" evidence="1">
    <location>
        <begin position="193"/>
        <end position="203"/>
    </location>
</feature>
<keyword evidence="5" id="KW-1185">Reference proteome</keyword>
<protein>
    <submittedName>
        <fullName evidence="2">Uncharacterized protein</fullName>
    </submittedName>
</protein>
<reference evidence="3 5" key="2">
    <citation type="submission" date="2023-09" db="EMBL/GenBank/DDBJ databases">
        <title>Complete-Gapless Cercospora beticola genome.</title>
        <authorList>
            <person name="Wyatt N.A."/>
            <person name="Spanner R.E."/>
            <person name="Bolton M.D."/>
        </authorList>
    </citation>
    <scope>NUCLEOTIDE SEQUENCE [LARGE SCALE GENOMIC DNA]</scope>
    <source>
        <strain evidence="3">Cb09-40</strain>
    </source>
</reference>
<dbReference type="EMBL" id="LKMD01000107">
    <property type="protein sequence ID" value="PIA90405.1"/>
    <property type="molecule type" value="Genomic_DNA"/>
</dbReference>
<evidence type="ECO:0000313" key="4">
    <source>
        <dbReference type="Proteomes" id="UP000230605"/>
    </source>
</evidence>
<dbReference type="EMBL" id="CP134192">
    <property type="protein sequence ID" value="WPB07716.1"/>
    <property type="molecule type" value="Genomic_DNA"/>
</dbReference>
<accession>A0A2G5HD30</accession>
<dbReference type="Proteomes" id="UP001302367">
    <property type="component" value="Chromosome 9"/>
</dbReference>
<feature type="compositionally biased region" description="Acidic residues" evidence="1">
    <location>
        <begin position="242"/>
        <end position="273"/>
    </location>
</feature>
<reference evidence="2 4" key="1">
    <citation type="submission" date="2015-10" db="EMBL/GenBank/DDBJ databases">
        <title>The cercosporin biosynthetic gene cluster was horizontally transferred to several fungal lineages and shown to be expanded in Cercospora beticola based on microsynteny with recipient genomes.</title>
        <authorList>
            <person name="De Jonge R."/>
            <person name="Ebert M.K."/>
            <person name="Suttle J.C."/>
            <person name="Jurick Ii W.M."/>
            <person name="Secor G.A."/>
            <person name="Thomma B.P."/>
            <person name="Van De Peer Y."/>
            <person name="Bolton M.D."/>
        </authorList>
    </citation>
    <scope>NUCLEOTIDE SEQUENCE [LARGE SCALE GENOMIC DNA]</scope>
    <source>
        <strain evidence="2 4">09-40</strain>
    </source>
</reference>
<feature type="region of interest" description="Disordered" evidence="1">
    <location>
        <begin position="147"/>
        <end position="334"/>
    </location>
</feature>
<organism evidence="2 4">
    <name type="scientific">Cercospora beticola</name>
    <name type="common">Sugarbeet leaf spot fungus</name>
    <dbReference type="NCBI Taxonomy" id="122368"/>
    <lineage>
        <taxon>Eukaryota</taxon>
        <taxon>Fungi</taxon>
        <taxon>Dikarya</taxon>
        <taxon>Ascomycota</taxon>
        <taxon>Pezizomycotina</taxon>
        <taxon>Dothideomycetes</taxon>
        <taxon>Dothideomycetidae</taxon>
        <taxon>Mycosphaerellales</taxon>
        <taxon>Mycosphaerellaceae</taxon>
        <taxon>Cercospora</taxon>
    </lineage>
</organism>
<dbReference type="Proteomes" id="UP000230605">
    <property type="component" value="Chromosome 9"/>
</dbReference>
<feature type="compositionally biased region" description="Low complexity" evidence="1">
    <location>
        <begin position="147"/>
        <end position="172"/>
    </location>
</feature>